<dbReference type="GO" id="GO:0022625">
    <property type="term" value="C:cytosolic large ribosomal subunit"/>
    <property type="evidence" value="ECO:0007669"/>
    <property type="project" value="TreeGrafter"/>
</dbReference>
<dbReference type="InterPro" id="IPR056366">
    <property type="entry name" value="Ribosomal_eL24"/>
</dbReference>
<dbReference type="GO" id="GO:0003735">
    <property type="term" value="F:structural constituent of ribosome"/>
    <property type="evidence" value="ECO:0007669"/>
    <property type="project" value="InterPro"/>
</dbReference>
<evidence type="ECO:0000259" key="5">
    <source>
        <dbReference type="Pfam" id="PF01246"/>
    </source>
</evidence>
<dbReference type="AlphaFoldDB" id="Q4N0R3"/>
<evidence type="ECO:0000256" key="1">
    <source>
        <dbReference type="ARBA" id="ARBA00005647"/>
    </source>
</evidence>
<feature type="compositionally biased region" description="Basic and acidic residues" evidence="4">
    <location>
        <begin position="124"/>
        <end position="137"/>
    </location>
</feature>
<evidence type="ECO:0000313" key="7">
    <source>
        <dbReference type="Proteomes" id="UP000001949"/>
    </source>
</evidence>
<dbReference type="Proteomes" id="UP000001949">
    <property type="component" value="Unassembled WGS sequence"/>
</dbReference>
<evidence type="ECO:0000256" key="2">
    <source>
        <dbReference type="ARBA" id="ARBA00022980"/>
    </source>
</evidence>
<feature type="region of interest" description="Disordered" evidence="4">
    <location>
        <begin position="76"/>
        <end position="159"/>
    </location>
</feature>
<gene>
    <name evidence="6" type="ordered locus">TP03_0050</name>
</gene>
<dbReference type="STRING" id="5875.Q4N0R3"/>
<dbReference type="InParanoid" id="Q4N0R3"/>
<protein>
    <submittedName>
        <fullName evidence="6">60S ribosomal protein L24, putative</fullName>
    </submittedName>
</protein>
<dbReference type="InterPro" id="IPR000988">
    <property type="entry name" value="Ribosomal_eL24-rel_N"/>
</dbReference>
<feature type="compositionally biased region" description="Polar residues" evidence="4">
    <location>
        <begin position="138"/>
        <end position="147"/>
    </location>
</feature>
<dbReference type="eggNOG" id="KOG1722">
    <property type="taxonomic scope" value="Eukaryota"/>
</dbReference>
<proteinExistence type="inferred from homology"/>
<comment type="caution">
    <text evidence="6">The sequence shown here is derived from an EMBL/GenBank/DDBJ whole genome shotgun (WGS) entry which is preliminary data.</text>
</comment>
<name>Q4N0R3_THEPA</name>
<keyword evidence="3" id="KW-0687">Ribonucleoprotein</keyword>
<accession>Q4N0R3</accession>
<dbReference type="PANTHER" id="PTHR10792">
    <property type="entry name" value="60S RIBOSOMAL PROTEIN L24"/>
    <property type="match status" value="1"/>
</dbReference>
<comment type="similarity">
    <text evidence="1">Belongs to the eukaryotic ribosomal protein eL24 family.</text>
</comment>
<keyword evidence="7" id="KW-1185">Reference proteome</keyword>
<dbReference type="FunCoup" id="Q4N0R3">
    <property type="interactions" value="358"/>
</dbReference>
<feature type="domain" description="Large ribosomal subunit protein eL24-related N-terminal" evidence="5">
    <location>
        <begin position="13"/>
        <end position="76"/>
    </location>
</feature>
<sequence length="159" mass="18330">MGSRMSSVTTTIKTEHCNFTDYRVYPGRGKKFVARDGKVYFFINGKSAAFHKRKVKPAKLKWNLAWRKANKKFQTELFNRKRSKKTSRPQKAIVGLSLDDLKSKRSQATKPAPKLNVKQSLLMDTKDKNRRSFDNSKSHQPTTSKSNVPKKLQRATVRN</sequence>
<organism evidence="6 7">
    <name type="scientific">Theileria parva</name>
    <name type="common">East coast fever infection agent</name>
    <dbReference type="NCBI Taxonomy" id="5875"/>
    <lineage>
        <taxon>Eukaryota</taxon>
        <taxon>Sar</taxon>
        <taxon>Alveolata</taxon>
        <taxon>Apicomplexa</taxon>
        <taxon>Aconoidasida</taxon>
        <taxon>Piroplasmida</taxon>
        <taxon>Theileriidae</taxon>
        <taxon>Theileria</taxon>
    </lineage>
</organism>
<evidence type="ECO:0000313" key="6">
    <source>
        <dbReference type="EMBL" id="EAN30786.1"/>
    </source>
</evidence>
<dbReference type="PANTHER" id="PTHR10792:SF1">
    <property type="entry name" value="RIBOSOMAL PROTEIN L24"/>
    <property type="match status" value="1"/>
</dbReference>
<keyword evidence="2 6" id="KW-0689">Ribosomal protein</keyword>
<evidence type="ECO:0000256" key="3">
    <source>
        <dbReference type="ARBA" id="ARBA00023274"/>
    </source>
</evidence>
<evidence type="ECO:0000256" key="4">
    <source>
        <dbReference type="SAM" id="MobiDB-lite"/>
    </source>
</evidence>
<dbReference type="GeneID" id="3500008"/>
<dbReference type="Gene3D" id="6.10.250.1270">
    <property type="match status" value="1"/>
</dbReference>
<dbReference type="GO" id="GO:0002181">
    <property type="term" value="P:cytoplasmic translation"/>
    <property type="evidence" value="ECO:0007669"/>
    <property type="project" value="TreeGrafter"/>
</dbReference>
<dbReference type="EMBL" id="AAGK01000005">
    <property type="protein sequence ID" value="EAN30786.1"/>
    <property type="molecule type" value="Genomic_DNA"/>
</dbReference>
<reference evidence="6 7" key="1">
    <citation type="journal article" date="2005" name="Science">
        <title>Genome sequence of Theileria parva, a bovine pathogen that transforms lymphocytes.</title>
        <authorList>
            <person name="Gardner M.J."/>
            <person name="Bishop R."/>
            <person name="Shah T."/>
            <person name="de Villiers E.P."/>
            <person name="Carlton J.M."/>
            <person name="Hall N."/>
            <person name="Ren Q."/>
            <person name="Paulsen I.T."/>
            <person name="Pain A."/>
            <person name="Berriman M."/>
            <person name="Wilson R.J.M."/>
            <person name="Sato S."/>
            <person name="Ralph S.A."/>
            <person name="Mann D.J."/>
            <person name="Xiong Z."/>
            <person name="Shallom S.J."/>
            <person name="Weidman J."/>
            <person name="Jiang L."/>
            <person name="Lynn J."/>
            <person name="Weaver B."/>
            <person name="Shoaibi A."/>
            <person name="Domingo A.R."/>
            <person name="Wasawo D."/>
            <person name="Crabtree J."/>
            <person name="Wortman J.R."/>
            <person name="Haas B."/>
            <person name="Angiuoli S.V."/>
            <person name="Creasy T.H."/>
            <person name="Lu C."/>
            <person name="Suh B."/>
            <person name="Silva J.C."/>
            <person name="Utterback T.R."/>
            <person name="Feldblyum T.V."/>
            <person name="Pertea M."/>
            <person name="Allen J."/>
            <person name="Nierman W.C."/>
            <person name="Taracha E.L.N."/>
            <person name="Salzberg S.L."/>
            <person name="White O.R."/>
            <person name="Fitzhugh H.A."/>
            <person name="Morzaria S."/>
            <person name="Venter J.C."/>
            <person name="Fraser C.M."/>
            <person name="Nene V."/>
        </authorList>
    </citation>
    <scope>NUCLEOTIDE SEQUENCE [LARGE SCALE GENOMIC DNA]</scope>
    <source>
        <strain evidence="6 7">Muguga</strain>
    </source>
</reference>
<dbReference type="InterPro" id="IPR038630">
    <property type="entry name" value="L24e/L24_sf"/>
</dbReference>
<dbReference type="CDD" id="cd00472">
    <property type="entry name" value="Ribosomal_L24e_L24"/>
    <property type="match status" value="1"/>
</dbReference>
<dbReference type="VEuPathDB" id="PiroplasmaDB:TpMuguga_03g00050"/>
<dbReference type="KEGG" id="tpv:TP03_0050"/>
<dbReference type="GO" id="GO:0003729">
    <property type="term" value="F:mRNA binding"/>
    <property type="evidence" value="ECO:0007669"/>
    <property type="project" value="TreeGrafter"/>
</dbReference>
<dbReference type="OMA" id="YARTDWK"/>
<dbReference type="SUPFAM" id="SSF57716">
    <property type="entry name" value="Glucocorticoid receptor-like (DNA-binding domain)"/>
    <property type="match status" value="1"/>
</dbReference>
<dbReference type="Pfam" id="PF01246">
    <property type="entry name" value="Ribosomal_L24e"/>
    <property type="match status" value="1"/>
</dbReference>
<dbReference type="Gene3D" id="2.30.170.20">
    <property type="entry name" value="Ribosomal protein L24e"/>
    <property type="match status" value="1"/>
</dbReference>